<name>A0A8R1EP01_CAEJA</name>
<dbReference type="Proteomes" id="UP000005237">
    <property type="component" value="Unassembled WGS sequence"/>
</dbReference>
<accession>A0A8R1EP01</accession>
<protein>
    <submittedName>
        <fullName evidence="2">Uncharacterized protein</fullName>
    </submittedName>
</protein>
<reference evidence="3" key="1">
    <citation type="submission" date="2010-08" db="EMBL/GenBank/DDBJ databases">
        <authorList>
            <consortium name="Caenorhabditis japonica Sequencing Consortium"/>
            <person name="Wilson R.K."/>
        </authorList>
    </citation>
    <scope>NUCLEOTIDE SEQUENCE [LARGE SCALE GENOMIC DNA]</scope>
    <source>
        <strain evidence="3">DF5081</strain>
    </source>
</reference>
<feature type="region of interest" description="Disordered" evidence="1">
    <location>
        <begin position="21"/>
        <end position="59"/>
    </location>
</feature>
<keyword evidence="3" id="KW-1185">Reference proteome</keyword>
<evidence type="ECO:0000313" key="2">
    <source>
        <dbReference type="EnsemblMetazoa" id="CJA39840.1"/>
    </source>
</evidence>
<reference evidence="2" key="2">
    <citation type="submission" date="2022-06" db="UniProtKB">
        <authorList>
            <consortium name="EnsemblMetazoa"/>
        </authorList>
    </citation>
    <scope>IDENTIFICATION</scope>
    <source>
        <strain evidence="2">DF5081</strain>
    </source>
</reference>
<evidence type="ECO:0000313" key="3">
    <source>
        <dbReference type="Proteomes" id="UP000005237"/>
    </source>
</evidence>
<evidence type="ECO:0000256" key="1">
    <source>
        <dbReference type="SAM" id="MobiDB-lite"/>
    </source>
</evidence>
<sequence>MNRKTKRTTATERLKEVRMARDSCDYEKAPPSFGEEGEDHRRRRRRGFNNVKNKANGRRLSHRHALFGFGAQIS</sequence>
<proteinExistence type="predicted"/>
<dbReference type="EnsemblMetazoa" id="CJA39840.1">
    <property type="protein sequence ID" value="CJA39840.1"/>
    <property type="gene ID" value="WBGene00215688"/>
</dbReference>
<organism evidence="2 3">
    <name type="scientific">Caenorhabditis japonica</name>
    <dbReference type="NCBI Taxonomy" id="281687"/>
    <lineage>
        <taxon>Eukaryota</taxon>
        <taxon>Metazoa</taxon>
        <taxon>Ecdysozoa</taxon>
        <taxon>Nematoda</taxon>
        <taxon>Chromadorea</taxon>
        <taxon>Rhabditida</taxon>
        <taxon>Rhabditina</taxon>
        <taxon>Rhabditomorpha</taxon>
        <taxon>Rhabditoidea</taxon>
        <taxon>Rhabditidae</taxon>
        <taxon>Peloderinae</taxon>
        <taxon>Caenorhabditis</taxon>
    </lineage>
</organism>
<dbReference type="AlphaFoldDB" id="A0A8R1EP01"/>